<dbReference type="AlphaFoldDB" id="M5U527"/>
<gene>
    <name evidence="1" type="ORF">RSSM_02164</name>
</gene>
<reference evidence="1 2" key="1">
    <citation type="journal article" date="2013" name="Mar. Genomics">
        <title>Expression of sulfatases in Rhodopirellula baltica and the diversity of sulfatases in the genus Rhodopirellula.</title>
        <authorList>
            <person name="Wegner C.E."/>
            <person name="Richter-Heitmann T."/>
            <person name="Klindworth A."/>
            <person name="Klockow C."/>
            <person name="Richter M."/>
            <person name="Achstetter T."/>
            <person name="Glockner F.O."/>
            <person name="Harder J."/>
        </authorList>
    </citation>
    <scope>NUCLEOTIDE SEQUENCE [LARGE SCALE GENOMIC DNA]</scope>
    <source>
        <strain evidence="1 2">SM41</strain>
    </source>
</reference>
<comment type="caution">
    <text evidence="1">The sequence shown here is derived from an EMBL/GenBank/DDBJ whole genome shotgun (WGS) entry which is preliminary data.</text>
</comment>
<evidence type="ECO:0000313" key="1">
    <source>
        <dbReference type="EMBL" id="EMI56369.1"/>
    </source>
</evidence>
<dbReference type="PATRIC" id="fig|1263870.3.peg.2307"/>
<dbReference type="EMBL" id="ANOH01000152">
    <property type="protein sequence ID" value="EMI56369.1"/>
    <property type="molecule type" value="Genomic_DNA"/>
</dbReference>
<proteinExistence type="predicted"/>
<sequence length="59" mass="7031">MKQDDWRFEEQPRLSFETDRYRNVRPPRTFLHKPPPPHNAILGMKIVFFVISAPQQPLG</sequence>
<evidence type="ECO:0000313" key="2">
    <source>
        <dbReference type="Proteomes" id="UP000011885"/>
    </source>
</evidence>
<accession>M5U527</accession>
<name>M5U527_9BACT</name>
<keyword evidence="2" id="KW-1185">Reference proteome</keyword>
<organism evidence="1 2">
    <name type="scientific">Rhodopirellula sallentina SM41</name>
    <dbReference type="NCBI Taxonomy" id="1263870"/>
    <lineage>
        <taxon>Bacteria</taxon>
        <taxon>Pseudomonadati</taxon>
        <taxon>Planctomycetota</taxon>
        <taxon>Planctomycetia</taxon>
        <taxon>Pirellulales</taxon>
        <taxon>Pirellulaceae</taxon>
        <taxon>Rhodopirellula</taxon>
    </lineage>
</organism>
<dbReference type="Proteomes" id="UP000011885">
    <property type="component" value="Unassembled WGS sequence"/>
</dbReference>
<protein>
    <submittedName>
        <fullName evidence="1">Uncharacterized protein</fullName>
    </submittedName>
</protein>